<proteinExistence type="predicted"/>
<reference evidence="2 3" key="1">
    <citation type="submission" date="2020-06" db="EMBL/GenBank/DDBJ databases">
        <title>Sphingomonas hominis sp. nov., a member of the Sphingomonas, isolated from the hair of a 22-year-old girl.</title>
        <authorList>
            <person name="Zhang D.-F."/>
            <person name="Cui X.-W."/>
        </authorList>
    </citation>
    <scope>NUCLEOTIDE SEQUENCE [LARGE SCALE GENOMIC DNA]</scope>
    <source>
        <strain evidence="2 3">HHU CXW</strain>
    </source>
</reference>
<feature type="domain" description="EAL" evidence="1">
    <location>
        <begin position="137"/>
        <end position="390"/>
    </location>
</feature>
<evidence type="ECO:0000259" key="1">
    <source>
        <dbReference type="PROSITE" id="PS50883"/>
    </source>
</evidence>
<keyword evidence="3" id="KW-1185">Reference proteome</keyword>
<dbReference type="PROSITE" id="PS50883">
    <property type="entry name" value="EAL"/>
    <property type="match status" value="1"/>
</dbReference>
<dbReference type="PANTHER" id="PTHR33121:SF79">
    <property type="entry name" value="CYCLIC DI-GMP PHOSPHODIESTERASE PDED-RELATED"/>
    <property type="match status" value="1"/>
</dbReference>
<name>A0ABX2JK20_9SPHN</name>
<dbReference type="InterPro" id="IPR000160">
    <property type="entry name" value="GGDEF_dom"/>
</dbReference>
<organism evidence="2 3">
    <name type="scientific">Sphingomonas hominis</name>
    <dbReference type="NCBI Taxonomy" id="2741495"/>
    <lineage>
        <taxon>Bacteria</taxon>
        <taxon>Pseudomonadati</taxon>
        <taxon>Pseudomonadota</taxon>
        <taxon>Alphaproteobacteria</taxon>
        <taxon>Sphingomonadales</taxon>
        <taxon>Sphingomonadaceae</taxon>
        <taxon>Sphingomonas</taxon>
    </lineage>
</organism>
<gene>
    <name evidence="2" type="ORF">HRV97_03340</name>
</gene>
<protein>
    <submittedName>
        <fullName evidence="2">EAL domain-containing protein</fullName>
    </submittedName>
</protein>
<evidence type="ECO:0000313" key="3">
    <source>
        <dbReference type="Proteomes" id="UP000621447"/>
    </source>
</evidence>
<dbReference type="Gene3D" id="3.20.20.450">
    <property type="entry name" value="EAL domain"/>
    <property type="match status" value="1"/>
</dbReference>
<dbReference type="Pfam" id="PF00563">
    <property type="entry name" value="EAL"/>
    <property type="match status" value="1"/>
</dbReference>
<dbReference type="InterPro" id="IPR035919">
    <property type="entry name" value="EAL_sf"/>
</dbReference>
<dbReference type="SUPFAM" id="SSF55073">
    <property type="entry name" value="Nucleotide cyclase"/>
    <property type="match status" value="1"/>
</dbReference>
<dbReference type="InterPro" id="IPR050706">
    <property type="entry name" value="Cyclic-di-GMP_PDE-like"/>
</dbReference>
<dbReference type="InterPro" id="IPR043128">
    <property type="entry name" value="Rev_trsase/Diguanyl_cyclase"/>
</dbReference>
<dbReference type="SMART" id="SM00052">
    <property type="entry name" value="EAL"/>
    <property type="match status" value="1"/>
</dbReference>
<dbReference type="Proteomes" id="UP000621447">
    <property type="component" value="Unassembled WGS sequence"/>
</dbReference>
<dbReference type="PANTHER" id="PTHR33121">
    <property type="entry name" value="CYCLIC DI-GMP PHOSPHODIESTERASE PDEF"/>
    <property type="match status" value="1"/>
</dbReference>
<sequence length="395" mass="41377">MTIAIVALASFEIINATYGRQVGDALVRAAATRIERAIANTSLAATEWVRDGSVFTLATPAAMKDVHPLVTAIEFALAQPFVVGTTTVHVGTRIGVASGADELADALVARARAALADARLAEGATTRIAPPAPHRPIAQLAADLHRAIERDEITVLFQPQVGLDSGAIVGVEALARWRHPDLGELGADTLLAASDRANLGLALSDHILARALADVAAWPAALAGLRVAVNVTAADLARPDFADRFLARVDASGVARTRVTAEITEGGLIDDLDGATELLAVLRDGGCHVAIDDFGTGYSSLAYLTALPVDYLKIDLRLTQSIVGDRRHRVVVEGIIAIANALGLETIAEGVETEEQRALLEARGCTYYQGFLCAGATDAAGLVRLIENRINRSAA</sequence>
<dbReference type="InterPro" id="IPR029787">
    <property type="entry name" value="Nucleotide_cyclase"/>
</dbReference>
<dbReference type="InterPro" id="IPR001633">
    <property type="entry name" value="EAL_dom"/>
</dbReference>
<dbReference type="SUPFAM" id="SSF141868">
    <property type="entry name" value="EAL domain-like"/>
    <property type="match status" value="1"/>
</dbReference>
<dbReference type="CDD" id="cd01948">
    <property type="entry name" value="EAL"/>
    <property type="match status" value="1"/>
</dbReference>
<comment type="caution">
    <text evidence="2">The sequence shown here is derived from an EMBL/GenBank/DDBJ whole genome shotgun (WGS) entry which is preliminary data.</text>
</comment>
<accession>A0ABX2JK20</accession>
<dbReference type="EMBL" id="JABULH010000001">
    <property type="protein sequence ID" value="NTS64195.1"/>
    <property type="molecule type" value="Genomic_DNA"/>
</dbReference>
<dbReference type="Pfam" id="PF00990">
    <property type="entry name" value="GGDEF"/>
    <property type="match status" value="1"/>
</dbReference>
<dbReference type="Gene3D" id="3.30.70.270">
    <property type="match status" value="1"/>
</dbReference>
<dbReference type="RefSeq" id="WP_174192243.1">
    <property type="nucleotide sequence ID" value="NZ_JABULH010000001.1"/>
</dbReference>
<evidence type="ECO:0000313" key="2">
    <source>
        <dbReference type="EMBL" id="NTS64195.1"/>
    </source>
</evidence>